<gene>
    <name evidence="10" type="primary">RM44</name>
</gene>
<name>W8C4R2_CERCA</name>
<keyword evidence="2" id="KW-0809">Transit peptide</keyword>
<comment type="similarity">
    <text evidence="6">Belongs to the ribonuclease III family. Mitochondrion-specific ribosomal protein mL44 subfamily.</text>
</comment>
<dbReference type="CTD" id="65080"/>
<dbReference type="Gene3D" id="3.30.160.20">
    <property type="match status" value="1"/>
</dbReference>
<evidence type="ECO:0000259" key="8">
    <source>
        <dbReference type="Pfam" id="PF22892"/>
    </source>
</evidence>
<dbReference type="Pfam" id="PF22892">
    <property type="entry name" value="DSRM_MRPL44"/>
    <property type="match status" value="1"/>
</dbReference>
<protein>
    <recommendedName>
        <fullName evidence="7">Large ribosomal subunit protein mL44</fullName>
    </recommendedName>
</protein>
<reference evidence="10" key="1">
    <citation type="submission" date="2013-07" db="EMBL/GenBank/DDBJ databases">
        <authorList>
            <person name="Geib S."/>
        </authorList>
    </citation>
    <scope>NUCLEOTIDE SEQUENCE</scope>
</reference>
<evidence type="ECO:0000256" key="6">
    <source>
        <dbReference type="ARBA" id="ARBA00024034"/>
    </source>
</evidence>
<dbReference type="Pfam" id="PF22935">
    <property type="entry name" value="RM44_endonuclase"/>
    <property type="match status" value="1"/>
</dbReference>
<dbReference type="GeneID" id="101460406"/>
<dbReference type="SUPFAM" id="SSF69065">
    <property type="entry name" value="RNase III domain-like"/>
    <property type="match status" value="1"/>
</dbReference>
<dbReference type="InterPro" id="IPR055189">
    <property type="entry name" value="RM44_endonuclase"/>
</dbReference>
<dbReference type="GO" id="GO:1990904">
    <property type="term" value="C:ribonucleoprotein complex"/>
    <property type="evidence" value="ECO:0007669"/>
    <property type="project" value="UniProtKB-KW"/>
</dbReference>
<comment type="subcellular location">
    <subcellularLocation>
        <location evidence="1">Mitochondrion</location>
    </subcellularLocation>
</comment>
<dbReference type="InterPro" id="IPR044444">
    <property type="entry name" value="Ribosomal_mL44_DSRM_metazoa"/>
</dbReference>
<dbReference type="EMBL" id="GAMC01005330">
    <property type="protein sequence ID" value="JAC01226.1"/>
    <property type="molecule type" value="mRNA"/>
</dbReference>
<dbReference type="Gene3D" id="1.10.1520.10">
    <property type="entry name" value="Ribonuclease III domain"/>
    <property type="match status" value="1"/>
</dbReference>
<evidence type="ECO:0000313" key="10">
    <source>
        <dbReference type="EMBL" id="JAC01222.1"/>
    </source>
</evidence>
<dbReference type="EMBL" id="GAMC01005334">
    <property type="protein sequence ID" value="JAC01222.1"/>
    <property type="molecule type" value="mRNA"/>
</dbReference>
<evidence type="ECO:0000256" key="2">
    <source>
        <dbReference type="ARBA" id="ARBA00022946"/>
    </source>
</evidence>
<evidence type="ECO:0000256" key="3">
    <source>
        <dbReference type="ARBA" id="ARBA00022980"/>
    </source>
</evidence>
<keyword evidence="5" id="KW-0687">Ribonucleoprotein</keyword>
<evidence type="ECO:0000256" key="1">
    <source>
        <dbReference type="ARBA" id="ARBA00004173"/>
    </source>
</evidence>
<sequence length="323" mass="37163">MFHLRTSLRFLILNKSNAPLPVLDQTRCFKRWVAPTLRELRKRQKKLGPQEPQPRSGFIEWNYRAELFAFGKRLHEEFQLPMLQTALTQPSYIEKEKVRQTELGISEVDINMQDNYELSERGAYLTNECVQAFLKHSFPLIPLEGIVAFKEYLLSTEMLSHIAAHLGMTELLLDSDYPPSKESLARSLLAIISAIEQCNGQERAFLFIRDFICTQMNQRDVFDMWNIEDPEVLLKQICEERKLGEVEPRLIGNCGKNTVLATYYIGLYVNKKLIGKGFGEDVTTAVKTASLDALQELFSIKDNMRPLNFQAQLKPSNIKAVEN</sequence>
<dbReference type="GO" id="GO:0005739">
    <property type="term" value="C:mitochondrion"/>
    <property type="evidence" value="ECO:0007669"/>
    <property type="project" value="UniProtKB-SubCell"/>
</dbReference>
<dbReference type="GO" id="GO:0006396">
    <property type="term" value="P:RNA processing"/>
    <property type="evidence" value="ECO:0007669"/>
    <property type="project" value="InterPro"/>
</dbReference>
<dbReference type="InterPro" id="IPR036389">
    <property type="entry name" value="RNase_III_sf"/>
</dbReference>
<dbReference type="AlphaFoldDB" id="W8C4R2"/>
<dbReference type="GO" id="GO:0004525">
    <property type="term" value="F:ribonuclease III activity"/>
    <property type="evidence" value="ECO:0007669"/>
    <property type="project" value="InterPro"/>
</dbReference>
<reference evidence="10" key="2">
    <citation type="journal article" date="2014" name="BMC Genomics">
        <title>A genomic perspective to assessing quality of mass-reared SIT flies used in Mediterranean fruit fly (Ceratitis capitata) eradication in California.</title>
        <authorList>
            <person name="Calla B."/>
            <person name="Hall B."/>
            <person name="Hou S."/>
            <person name="Geib S.M."/>
        </authorList>
    </citation>
    <scope>NUCLEOTIDE SEQUENCE</scope>
</reference>
<evidence type="ECO:0000256" key="7">
    <source>
        <dbReference type="ARBA" id="ARBA00035187"/>
    </source>
</evidence>
<evidence type="ECO:0000256" key="4">
    <source>
        <dbReference type="ARBA" id="ARBA00023128"/>
    </source>
</evidence>
<evidence type="ECO:0000259" key="9">
    <source>
        <dbReference type="Pfam" id="PF22935"/>
    </source>
</evidence>
<keyword evidence="4" id="KW-0496">Mitochondrion</keyword>
<keyword evidence="3 10" id="KW-0689">Ribosomal protein</keyword>
<dbReference type="GO" id="GO:0005840">
    <property type="term" value="C:ribosome"/>
    <property type="evidence" value="ECO:0007669"/>
    <property type="project" value="UniProtKB-KW"/>
</dbReference>
<dbReference type="KEGG" id="ccat:101460406"/>
<evidence type="ECO:0000256" key="5">
    <source>
        <dbReference type="ARBA" id="ARBA00023274"/>
    </source>
</evidence>
<dbReference type="CDD" id="cd19874">
    <property type="entry name" value="DSRM_MRPL44"/>
    <property type="match status" value="1"/>
</dbReference>
<dbReference type="OrthoDB" id="444135at2759"/>
<dbReference type="GO" id="GO:0003725">
    <property type="term" value="F:double-stranded RNA binding"/>
    <property type="evidence" value="ECO:0007669"/>
    <property type="project" value="InterPro"/>
</dbReference>
<proteinExistence type="evidence at transcript level"/>
<feature type="domain" description="Large ribosomal subunit protein mL44 dsRNA binding" evidence="8">
    <location>
        <begin position="225"/>
        <end position="319"/>
    </location>
</feature>
<feature type="domain" description="Large ribosomal subunit protein mL44 endonuclease" evidence="9">
    <location>
        <begin position="62"/>
        <end position="195"/>
    </location>
</feature>
<organism evidence="10">
    <name type="scientific">Ceratitis capitata</name>
    <name type="common">Mediterranean fruit fly</name>
    <name type="synonym">Tephritis capitata</name>
    <dbReference type="NCBI Taxonomy" id="7213"/>
    <lineage>
        <taxon>Eukaryota</taxon>
        <taxon>Metazoa</taxon>
        <taxon>Ecdysozoa</taxon>
        <taxon>Arthropoda</taxon>
        <taxon>Hexapoda</taxon>
        <taxon>Insecta</taxon>
        <taxon>Pterygota</taxon>
        <taxon>Neoptera</taxon>
        <taxon>Endopterygota</taxon>
        <taxon>Diptera</taxon>
        <taxon>Brachycera</taxon>
        <taxon>Muscomorpha</taxon>
        <taxon>Tephritoidea</taxon>
        <taxon>Tephritidae</taxon>
        <taxon>Ceratitis</taxon>
        <taxon>Ceratitis</taxon>
    </lineage>
</organism>
<accession>W8C4R2</accession>